<keyword evidence="5" id="KW-0804">Transcription</keyword>
<keyword evidence="7" id="KW-0032">Aminotransferase</keyword>
<dbReference type="InterPro" id="IPR036390">
    <property type="entry name" value="WH_DNA-bd_sf"/>
</dbReference>
<dbReference type="InterPro" id="IPR036388">
    <property type="entry name" value="WH-like_DNA-bd_sf"/>
</dbReference>
<dbReference type="SMART" id="SM00345">
    <property type="entry name" value="HTH_GNTR"/>
    <property type="match status" value="1"/>
</dbReference>
<keyword evidence="8" id="KW-1185">Reference proteome</keyword>
<evidence type="ECO:0000313" key="7">
    <source>
        <dbReference type="EMBL" id="RVU33791.1"/>
    </source>
</evidence>
<evidence type="ECO:0000259" key="6">
    <source>
        <dbReference type="PROSITE" id="PS50949"/>
    </source>
</evidence>
<keyword evidence="4" id="KW-0238">DNA-binding</keyword>
<dbReference type="GO" id="GO:0003700">
    <property type="term" value="F:DNA-binding transcription factor activity"/>
    <property type="evidence" value="ECO:0007669"/>
    <property type="project" value="InterPro"/>
</dbReference>
<dbReference type="Pfam" id="PF00155">
    <property type="entry name" value="Aminotran_1_2"/>
    <property type="match status" value="1"/>
</dbReference>
<reference evidence="8" key="1">
    <citation type="submission" date="2019-01" db="EMBL/GenBank/DDBJ databases">
        <title>Gri0909 isolated from a small marine red alga.</title>
        <authorList>
            <person name="Kim J."/>
            <person name="Jeong S.E."/>
            <person name="Jeon C.O."/>
        </authorList>
    </citation>
    <scope>NUCLEOTIDE SEQUENCE [LARGE SCALE GENOMIC DNA]</scope>
    <source>
        <strain evidence="8">Gri0909</strain>
    </source>
</reference>
<evidence type="ECO:0000256" key="1">
    <source>
        <dbReference type="ARBA" id="ARBA00005384"/>
    </source>
</evidence>
<dbReference type="InterPro" id="IPR015424">
    <property type="entry name" value="PyrdxlP-dep_Trfase"/>
</dbReference>
<sequence length="503" mass="53954">MTIQIPDWLTGVDALSGPKYKAIAQRIAEAVSSGALKPGDRLPPQRELAWALECTVGTISRAYAEAEKRGLLGGEVGRGTYIREEFEASTPDSRGISGYWHSPSFEKAGTRPPAAIAMDGIADWSPDMGPAERETGPIGLNHDYPPLGVECLESARTMTELSTDPVLMEMLSYQPHAGLGRHREAGAQWIARRGVEATADSVVVSTGAHNGVLATLSAITRTGDTIAAEALSYPGIKAIAGMLGLRLAPVALDEEGLDPAALDNLCRQQKIAALYTVPTLQNPTNAIMSEQRRRDIAEVAAKHGLPVVEDDIFGMLSPESPPALCTFLSDNLAFYICSISKTLAPGLRVGYVHGPRRQTAQIAAALRTSSWMASPFTAEIGTRWIESGAADRILDSHFREIEARRAMVLKAFDGFEVGCPPGALHAWVTLPSPWRVGELVAEAQTQGVILPPTDSFMIGGGETPHAFRLSYCPPRHRSRLQEGLDAVLNLLNGTTRVEAAQVL</sequence>
<evidence type="ECO:0000256" key="2">
    <source>
        <dbReference type="ARBA" id="ARBA00022898"/>
    </source>
</evidence>
<keyword evidence="3" id="KW-0805">Transcription regulation</keyword>
<dbReference type="CDD" id="cd00609">
    <property type="entry name" value="AAT_like"/>
    <property type="match status" value="1"/>
</dbReference>
<dbReference type="Pfam" id="PF00392">
    <property type="entry name" value="GntR"/>
    <property type="match status" value="1"/>
</dbReference>
<dbReference type="OrthoDB" id="9804020at2"/>
<accession>A0A437QGV9</accession>
<dbReference type="CDD" id="cd07377">
    <property type="entry name" value="WHTH_GntR"/>
    <property type="match status" value="1"/>
</dbReference>
<dbReference type="SUPFAM" id="SSF46785">
    <property type="entry name" value="Winged helix' DNA-binding domain"/>
    <property type="match status" value="1"/>
</dbReference>
<dbReference type="InterPro" id="IPR000524">
    <property type="entry name" value="Tscrpt_reg_HTH_GntR"/>
</dbReference>
<keyword evidence="7" id="KW-0808">Transferase</keyword>
<dbReference type="GO" id="GO:0008483">
    <property type="term" value="F:transaminase activity"/>
    <property type="evidence" value="ECO:0007669"/>
    <property type="project" value="UniProtKB-KW"/>
</dbReference>
<dbReference type="Proteomes" id="UP000287447">
    <property type="component" value="Unassembled WGS sequence"/>
</dbReference>
<name>A0A437QGV9_9PROT</name>
<dbReference type="RefSeq" id="WP_127767821.1">
    <property type="nucleotide sequence ID" value="NZ_SADE01000004.1"/>
</dbReference>
<evidence type="ECO:0000256" key="5">
    <source>
        <dbReference type="ARBA" id="ARBA00023163"/>
    </source>
</evidence>
<dbReference type="EMBL" id="SADE01000004">
    <property type="protein sequence ID" value="RVU33791.1"/>
    <property type="molecule type" value="Genomic_DNA"/>
</dbReference>
<comment type="caution">
    <text evidence="7">The sequence shown here is derived from an EMBL/GenBank/DDBJ whole genome shotgun (WGS) entry which is preliminary data.</text>
</comment>
<dbReference type="GO" id="GO:0030170">
    <property type="term" value="F:pyridoxal phosphate binding"/>
    <property type="evidence" value="ECO:0007669"/>
    <property type="project" value="InterPro"/>
</dbReference>
<dbReference type="InterPro" id="IPR015421">
    <property type="entry name" value="PyrdxlP-dep_Trfase_major"/>
</dbReference>
<dbReference type="Gene3D" id="1.10.10.10">
    <property type="entry name" value="Winged helix-like DNA-binding domain superfamily/Winged helix DNA-binding domain"/>
    <property type="match status" value="1"/>
</dbReference>
<dbReference type="Gene3D" id="3.40.640.10">
    <property type="entry name" value="Type I PLP-dependent aspartate aminotransferase-like (Major domain)"/>
    <property type="match status" value="1"/>
</dbReference>
<evidence type="ECO:0000313" key="8">
    <source>
        <dbReference type="Proteomes" id="UP000287447"/>
    </source>
</evidence>
<feature type="domain" description="HTH gntR-type" evidence="6">
    <location>
        <begin position="17"/>
        <end position="85"/>
    </location>
</feature>
<dbReference type="SUPFAM" id="SSF53383">
    <property type="entry name" value="PLP-dependent transferases"/>
    <property type="match status" value="1"/>
</dbReference>
<keyword evidence="2" id="KW-0663">Pyridoxal phosphate</keyword>
<evidence type="ECO:0000256" key="3">
    <source>
        <dbReference type="ARBA" id="ARBA00023015"/>
    </source>
</evidence>
<gene>
    <name evidence="7" type="ORF">EOI86_21865</name>
</gene>
<dbReference type="GO" id="GO:0003677">
    <property type="term" value="F:DNA binding"/>
    <property type="evidence" value="ECO:0007669"/>
    <property type="project" value="UniProtKB-KW"/>
</dbReference>
<comment type="similarity">
    <text evidence="1">In the C-terminal section; belongs to the class-I pyridoxal-phosphate-dependent aminotransferase family.</text>
</comment>
<dbReference type="PROSITE" id="PS50949">
    <property type="entry name" value="HTH_GNTR"/>
    <property type="match status" value="1"/>
</dbReference>
<organism evidence="7 8">
    <name type="scientific">Hwanghaeella grinnelliae</name>
    <dbReference type="NCBI Taxonomy" id="2500179"/>
    <lineage>
        <taxon>Bacteria</taxon>
        <taxon>Pseudomonadati</taxon>
        <taxon>Pseudomonadota</taxon>
        <taxon>Alphaproteobacteria</taxon>
        <taxon>Rhodospirillales</taxon>
        <taxon>Rhodospirillaceae</taxon>
        <taxon>Hwanghaeella</taxon>
    </lineage>
</organism>
<dbReference type="InterPro" id="IPR015422">
    <property type="entry name" value="PyrdxlP-dep_Trfase_small"/>
</dbReference>
<dbReference type="AlphaFoldDB" id="A0A437QGV9"/>
<dbReference type="InterPro" id="IPR051446">
    <property type="entry name" value="HTH_trans_reg/aminotransferase"/>
</dbReference>
<dbReference type="Gene3D" id="3.90.1150.10">
    <property type="entry name" value="Aspartate Aminotransferase, domain 1"/>
    <property type="match status" value="1"/>
</dbReference>
<proteinExistence type="inferred from homology"/>
<dbReference type="InterPro" id="IPR004839">
    <property type="entry name" value="Aminotransferase_I/II_large"/>
</dbReference>
<evidence type="ECO:0000256" key="4">
    <source>
        <dbReference type="ARBA" id="ARBA00023125"/>
    </source>
</evidence>
<dbReference type="PANTHER" id="PTHR46577">
    <property type="entry name" value="HTH-TYPE TRANSCRIPTIONAL REGULATORY PROTEIN GABR"/>
    <property type="match status" value="1"/>
</dbReference>
<dbReference type="PANTHER" id="PTHR46577:SF1">
    <property type="entry name" value="HTH-TYPE TRANSCRIPTIONAL REGULATORY PROTEIN GABR"/>
    <property type="match status" value="1"/>
</dbReference>
<protein>
    <submittedName>
        <fullName evidence="7">PLP-dependent aminotransferase family protein</fullName>
    </submittedName>
</protein>